<dbReference type="PANTHER" id="PTHR33026:SF7">
    <property type="entry name" value="OS03G0100275 PROTEIN"/>
    <property type="match status" value="1"/>
</dbReference>
<name>A0A5S6RDF6_ORYSJ</name>
<organism evidence="2 3">
    <name type="scientific">Oryza sativa subsp. japonica</name>
    <name type="common">Rice</name>
    <dbReference type="NCBI Taxonomy" id="39947"/>
    <lineage>
        <taxon>Eukaryota</taxon>
        <taxon>Viridiplantae</taxon>
        <taxon>Streptophyta</taxon>
        <taxon>Embryophyta</taxon>
        <taxon>Tracheophyta</taxon>
        <taxon>Spermatophyta</taxon>
        <taxon>Magnoliopsida</taxon>
        <taxon>Liliopsida</taxon>
        <taxon>Poales</taxon>
        <taxon>Poaceae</taxon>
        <taxon>BOP clade</taxon>
        <taxon>Oryzoideae</taxon>
        <taxon>Oryzeae</taxon>
        <taxon>Oryzinae</taxon>
        <taxon>Oryza</taxon>
        <taxon>Oryza sativa</taxon>
    </lineage>
</organism>
<dbReference type="AlphaFoldDB" id="A0A5S6RDF6"/>
<sequence length="248" mass="27797">MDLEKSSSNTASMKKLQDDGALPGRGTMQREARAALDGIHQGIWMRRIPTSGWPEVALHPLQCPTSRSKWQTRWFYLQIENLDPVLVIPEDQPEKIPEWTAKPALTPSLQSFIDIIDDLRKRGLSGYEVAADFVGRRIQPLQARAHPAFDYSGPDDVTRVSPRGIYPRISKFVSSASVSSNLSSSRSRFTGLDSDTVGRRIGQIMISCHAQKFPNRIPSRMCNKIPVQDQPGYTNDNVDIQIHVLQTS</sequence>
<reference evidence="3" key="2">
    <citation type="journal article" date="2008" name="Nucleic Acids Res.">
        <title>The rice annotation project database (RAP-DB): 2008 update.</title>
        <authorList>
            <consortium name="The rice annotation project (RAP)"/>
        </authorList>
    </citation>
    <scope>GENOME REANNOTATION</scope>
    <source>
        <strain evidence="3">cv. Nipponbare</strain>
    </source>
</reference>
<evidence type="ECO:0000256" key="1">
    <source>
        <dbReference type="SAM" id="MobiDB-lite"/>
    </source>
</evidence>
<feature type="compositionally biased region" description="Polar residues" evidence="1">
    <location>
        <begin position="1"/>
        <end position="12"/>
    </location>
</feature>
<evidence type="ECO:0000313" key="2">
    <source>
        <dbReference type="EMBL" id="AAN04920.1"/>
    </source>
</evidence>
<protein>
    <submittedName>
        <fullName evidence="2">Retroelement</fullName>
    </submittedName>
</protein>
<accession>A0A5S6RDF6</accession>
<proteinExistence type="predicted"/>
<dbReference type="PANTHER" id="PTHR33026">
    <property type="entry name" value="OS06G0360600 PROTEIN"/>
    <property type="match status" value="1"/>
</dbReference>
<feature type="region of interest" description="Disordered" evidence="1">
    <location>
        <begin position="1"/>
        <end position="25"/>
    </location>
</feature>
<dbReference type="Proteomes" id="UP000000763">
    <property type="component" value="Chromosome 10"/>
</dbReference>
<reference evidence="3" key="1">
    <citation type="journal article" date="2005" name="Nature">
        <title>The map-based sequence of the rice genome.</title>
        <authorList>
            <consortium name="International rice genome sequencing project (IRGSP)"/>
            <person name="Matsumoto T."/>
            <person name="Wu J."/>
            <person name="Kanamori H."/>
            <person name="Katayose Y."/>
            <person name="Fujisawa M."/>
            <person name="Namiki N."/>
            <person name="Mizuno H."/>
            <person name="Yamamoto K."/>
            <person name="Antonio B.A."/>
            <person name="Baba T."/>
            <person name="Sakata K."/>
            <person name="Nagamura Y."/>
            <person name="Aoki H."/>
            <person name="Arikawa K."/>
            <person name="Arita K."/>
            <person name="Bito T."/>
            <person name="Chiden Y."/>
            <person name="Fujitsuka N."/>
            <person name="Fukunaka R."/>
            <person name="Hamada M."/>
            <person name="Harada C."/>
            <person name="Hayashi A."/>
            <person name="Hijishita S."/>
            <person name="Honda M."/>
            <person name="Hosokawa S."/>
            <person name="Ichikawa Y."/>
            <person name="Idonuma A."/>
            <person name="Iijima M."/>
            <person name="Ikeda M."/>
            <person name="Ikeno M."/>
            <person name="Ito K."/>
            <person name="Ito S."/>
            <person name="Ito T."/>
            <person name="Ito Y."/>
            <person name="Ito Y."/>
            <person name="Iwabuchi A."/>
            <person name="Kamiya K."/>
            <person name="Karasawa W."/>
            <person name="Kurita K."/>
            <person name="Katagiri S."/>
            <person name="Kikuta A."/>
            <person name="Kobayashi H."/>
            <person name="Kobayashi N."/>
            <person name="Machita K."/>
            <person name="Maehara T."/>
            <person name="Masukawa M."/>
            <person name="Mizubayashi T."/>
            <person name="Mukai Y."/>
            <person name="Nagasaki H."/>
            <person name="Nagata Y."/>
            <person name="Naito S."/>
            <person name="Nakashima M."/>
            <person name="Nakama Y."/>
            <person name="Nakamichi Y."/>
            <person name="Nakamura M."/>
            <person name="Meguro A."/>
            <person name="Negishi M."/>
            <person name="Ohta I."/>
            <person name="Ohta T."/>
            <person name="Okamoto M."/>
            <person name="Ono N."/>
            <person name="Saji S."/>
            <person name="Sakaguchi M."/>
            <person name="Sakai K."/>
            <person name="Shibata M."/>
            <person name="Shimokawa T."/>
            <person name="Song J."/>
            <person name="Takazaki Y."/>
            <person name="Terasawa K."/>
            <person name="Tsugane M."/>
            <person name="Tsuji K."/>
            <person name="Ueda S."/>
            <person name="Waki K."/>
            <person name="Yamagata H."/>
            <person name="Yamamoto M."/>
            <person name="Yamamoto S."/>
            <person name="Yamane H."/>
            <person name="Yoshiki S."/>
            <person name="Yoshihara R."/>
            <person name="Yukawa K."/>
            <person name="Zhong H."/>
            <person name="Yano M."/>
            <person name="Yuan Q."/>
            <person name="Ouyang S."/>
            <person name="Liu J."/>
            <person name="Jones K.M."/>
            <person name="Gansberger K."/>
            <person name="Moffat K."/>
            <person name="Hill J."/>
            <person name="Bera J."/>
            <person name="Fadrosh D."/>
            <person name="Jin S."/>
            <person name="Johri S."/>
            <person name="Kim M."/>
            <person name="Overton L."/>
            <person name="Reardon M."/>
            <person name="Tsitrin T."/>
            <person name="Vuong H."/>
            <person name="Weaver B."/>
            <person name="Ciecko A."/>
            <person name="Tallon L."/>
            <person name="Jackson J."/>
            <person name="Pai G."/>
            <person name="Aken S.V."/>
            <person name="Utterback T."/>
            <person name="Reidmuller S."/>
            <person name="Feldblyum T."/>
            <person name="Hsiao J."/>
            <person name="Zismann V."/>
            <person name="Iobst S."/>
            <person name="de Vazeille A.R."/>
            <person name="Buell C.R."/>
            <person name="Ying K."/>
            <person name="Li Y."/>
            <person name="Lu T."/>
            <person name="Huang Y."/>
            <person name="Zhao Q."/>
            <person name="Feng Q."/>
            <person name="Zhang L."/>
            <person name="Zhu J."/>
            <person name="Weng Q."/>
            <person name="Mu J."/>
            <person name="Lu Y."/>
            <person name="Fan D."/>
            <person name="Liu Y."/>
            <person name="Guan J."/>
            <person name="Zhang Y."/>
            <person name="Yu S."/>
            <person name="Liu X."/>
            <person name="Zhang Y."/>
            <person name="Hong G."/>
            <person name="Han B."/>
            <person name="Choisne N."/>
            <person name="Demange N."/>
            <person name="Orjeda G."/>
            <person name="Samain S."/>
            <person name="Cattolico L."/>
            <person name="Pelletier E."/>
            <person name="Couloux A."/>
            <person name="Segurens B."/>
            <person name="Wincker P."/>
            <person name="D'Hont A."/>
            <person name="Scarpelli C."/>
            <person name="Weissenbach J."/>
            <person name="Salanoubat M."/>
            <person name="Quetier F."/>
            <person name="Yu Y."/>
            <person name="Kim H.R."/>
            <person name="Rambo T."/>
            <person name="Currie J."/>
            <person name="Collura K."/>
            <person name="Luo M."/>
            <person name="Yang T."/>
            <person name="Ammiraju J.S.S."/>
            <person name="Engler F."/>
            <person name="Soderlund C."/>
            <person name="Wing R.A."/>
            <person name="Palmer L.E."/>
            <person name="de la Bastide M."/>
            <person name="Spiegel L."/>
            <person name="Nascimento L."/>
            <person name="Zutavern T."/>
            <person name="O'Shaughnessy A."/>
            <person name="Dike S."/>
            <person name="Dedhia N."/>
            <person name="Preston R."/>
            <person name="Balija V."/>
            <person name="McCombie W.R."/>
            <person name="Chow T."/>
            <person name="Chen H."/>
            <person name="Chung M."/>
            <person name="Chen C."/>
            <person name="Shaw J."/>
            <person name="Wu H."/>
            <person name="Hsiao K."/>
            <person name="Chao Y."/>
            <person name="Chu M."/>
            <person name="Cheng C."/>
            <person name="Hour A."/>
            <person name="Lee P."/>
            <person name="Lin S."/>
            <person name="Lin Y."/>
            <person name="Liou J."/>
            <person name="Liu S."/>
            <person name="Hsing Y."/>
            <person name="Raghuvanshi S."/>
            <person name="Mohanty A."/>
            <person name="Bharti A.K."/>
            <person name="Gaur A."/>
            <person name="Gupta V."/>
            <person name="Kumar D."/>
            <person name="Ravi V."/>
            <person name="Vij S."/>
            <person name="Kapur A."/>
            <person name="Khurana P."/>
            <person name="Khurana P."/>
            <person name="Khurana J.P."/>
            <person name="Tyagi A.K."/>
            <person name="Gaikwad K."/>
            <person name="Singh A."/>
            <person name="Dalal V."/>
            <person name="Srivastava S."/>
            <person name="Dixit A."/>
            <person name="Pal A.K."/>
            <person name="Ghazi I.A."/>
            <person name="Yadav M."/>
            <person name="Pandit A."/>
            <person name="Bhargava A."/>
            <person name="Sureshbabu K."/>
            <person name="Batra K."/>
            <person name="Sharma T.R."/>
            <person name="Mohapatra T."/>
            <person name="Singh N.K."/>
            <person name="Messing J."/>
            <person name="Nelson A.B."/>
            <person name="Fuks G."/>
            <person name="Kavchok S."/>
            <person name="Keizer G."/>
            <person name="Linton E."/>
            <person name="Llaca V."/>
            <person name="Song R."/>
            <person name="Tanyolac B."/>
            <person name="Young S."/>
            <person name="Ho-Il K."/>
            <person name="Hahn J.H."/>
            <person name="Sangsakoo G."/>
            <person name="Vanavichit A."/>
            <person name="de Mattos Luiz.A.T."/>
            <person name="Zimmer P.D."/>
            <person name="Malone G."/>
            <person name="Dellagostin O."/>
            <person name="de Oliveira A.C."/>
            <person name="Bevan M."/>
            <person name="Bancroft I."/>
            <person name="Minx P."/>
            <person name="Cordum H."/>
            <person name="Wilson R."/>
            <person name="Cheng Z."/>
            <person name="Jin W."/>
            <person name="Jiang J."/>
            <person name="Leong S.A."/>
            <person name="Iwama H."/>
            <person name="Gojobori T."/>
            <person name="Itoh T."/>
            <person name="Niimura Y."/>
            <person name="Fujii Y."/>
            <person name="Habara T."/>
            <person name="Sakai H."/>
            <person name="Sato Y."/>
            <person name="Wilson G."/>
            <person name="Kumar K."/>
            <person name="McCouch S."/>
            <person name="Juretic N."/>
            <person name="Hoen D."/>
            <person name="Wright S."/>
            <person name="Bruskiewich R."/>
            <person name="Bureau T."/>
            <person name="Miyao A."/>
            <person name="Hirochika H."/>
            <person name="Nishikawa T."/>
            <person name="Kadowaki K."/>
            <person name="Sugiura M."/>
            <person name="Burr B."/>
            <person name="Sasaki T."/>
        </authorList>
    </citation>
    <scope>NUCLEOTIDE SEQUENCE [LARGE SCALE GENOMIC DNA]</scope>
    <source>
        <strain evidence="3">cv. Nipponbare</strain>
    </source>
</reference>
<evidence type="ECO:0000313" key="3">
    <source>
        <dbReference type="Proteomes" id="UP000000763"/>
    </source>
</evidence>
<gene>
    <name evidence="2" type="ORF">OSJNAa0028C16.12</name>
</gene>
<dbReference type="EMBL" id="AC131966">
    <property type="protein sequence ID" value="AAN04920.1"/>
    <property type="molecule type" value="Genomic_DNA"/>
</dbReference>